<sequence>MADAATVTTFTKGCSATANSSSKVMFPVFMGASIFPPLDTAFALNSRTRFLPPYLKARQGYGRASHGKDRDVTVL</sequence>
<protein>
    <submittedName>
        <fullName evidence="1">Uncharacterized protein</fullName>
    </submittedName>
</protein>
<dbReference type="EMBL" id="EQ973789">
    <property type="protein sequence ID" value="EEF47538.1"/>
    <property type="molecule type" value="Genomic_DNA"/>
</dbReference>
<gene>
    <name evidence="1" type="ORF">RCOM_1081670</name>
</gene>
<proteinExistence type="predicted"/>
<evidence type="ECO:0000313" key="2">
    <source>
        <dbReference type="Proteomes" id="UP000008311"/>
    </source>
</evidence>
<organism evidence="1 2">
    <name type="scientific">Ricinus communis</name>
    <name type="common">Castor bean</name>
    <dbReference type="NCBI Taxonomy" id="3988"/>
    <lineage>
        <taxon>Eukaryota</taxon>
        <taxon>Viridiplantae</taxon>
        <taxon>Streptophyta</taxon>
        <taxon>Embryophyta</taxon>
        <taxon>Tracheophyta</taxon>
        <taxon>Spermatophyta</taxon>
        <taxon>Magnoliopsida</taxon>
        <taxon>eudicotyledons</taxon>
        <taxon>Gunneridae</taxon>
        <taxon>Pentapetalae</taxon>
        <taxon>rosids</taxon>
        <taxon>fabids</taxon>
        <taxon>Malpighiales</taxon>
        <taxon>Euphorbiaceae</taxon>
        <taxon>Acalyphoideae</taxon>
        <taxon>Acalypheae</taxon>
        <taxon>Ricinus</taxon>
    </lineage>
</organism>
<reference evidence="2" key="1">
    <citation type="journal article" date="2010" name="Nat. Biotechnol.">
        <title>Draft genome sequence of the oilseed species Ricinus communis.</title>
        <authorList>
            <person name="Chan A.P."/>
            <person name="Crabtree J."/>
            <person name="Zhao Q."/>
            <person name="Lorenzi H."/>
            <person name="Orvis J."/>
            <person name="Puiu D."/>
            <person name="Melake-Berhan A."/>
            <person name="Jones K.M."/>
            <person name="Redman J."/>
            <person name="Chen G."/>
            <person name="Cahoon E.B."/>
            <person name="Gedil M."/>
            <person name="Stanke M."/>
            <person name="Haas B.J."/>
            <person name="Wortman J.R."/>
            <person name="Fraser-Liggett C.M."/>
            <person name="Ravel J."/>
            <person name="Rabinowicz P.D."/>
        </authorList>
    </citation>
    <scope>NUCLEOTIDE SEQUENCE [LARGE SCALE GENOMIC DNA]</scope>
    <source>
        <strain evidence="2">cv. Hale</strain>
    </source>
</reference>
<accession>B9RML5</accession>
<dbReference type="AlphaFoldDB" id="B9RML5"/>
<evidence type="ECO:0000313" key="1">
    <source>
        <dbReference type="EMBL" id="EEF47538.1"/>
    </source>
</evidence>
<dbReference type="InParanoid" id="B9RML5"/>
<dbReference type="Proteomes" id="UP000008311">
    <property type="component" value="Unassembled WGS sequence"/>
</dbReference>
<keyword evidence="2" id="KW-1185">Reference proteome</keyword>
<name>B9RML5_RICCO</name>